<dbReference type="InterPro" id="IPR050490">
    <property type="entry name" value="Bact_solute-bd_prot1"/>
</dbReference>
<dbReference type="SUPFAM" id="SSF53850">
    <property type="entry name" value="Periplasmic binding protein-like II"/>
    <property type="match status" value="1"/>
</dbReference>
<reference evidence="1 2" key="1">
    <citation type="submission" date="2023-07" db="EMBL/GenBank/DDBJ databases">
        <title>Genomic Encyclopedia of Type Strains, Phase IV (KMG-IV): sequencing the most valuable type-strain genomes for metagenomic binning, comparative biology and taxonomic classification.</title>
        <authorList>
            <person name="Goeker M."/>
        </authorList>
    </citation>
    <scope>NUCLEOTIDE SEQUENCE [LARGE SCALE GENOMIC DNA]</scope>
    <source>
        <strain evidence="1 2">DSM 23494</strain>
    </source>
</reference>
<gene>
    <name evidence="1" type="ORF">J2S17_004250</name>
</gene>
<proteinExistence type="predicted"/>
<dbReference type="Pfam" id="PF01547">
    <property type="entry name" value="SBP_bac_1"/>
    <property type="match status" value="1"/>
</dbReference>
<dbReference type="EMBL" id="JAUSUB010000022">
    <property type="protein sequence ID" value="MDQ0272358.1"/>
    <property type="molecule type" value="Genomic_DNA"/>
</dbReference>
<keyword evidence="2" id="KW-1185">Reference proteome</keyword>
<dbReference type="PANTHER" id="PTHR43649">
    <property type="entry name" value="ARABINOSE-BINDING PROTEIN-RELATED"/>
    <property type="match status" value="1"/>
</dbReference>
<name>A0ABU0APP9_9BACI</name>
<dbReference type="Proteomes" id="UP001238088">
    <property type="component" value="Unassembled WGS sequence"/>
</dbReference>
<organism evidence="1 2">
    <name type="scientific">Cytobacillus purgationiresistens</name>
    <dbReference type="NCBI Taxonomy" id="863449"/>
    <lineage>
        <taxon>Bacteria</taxon>
        <taxon>Bacillati</taxon>
        <taxon>Bacillota</taxon>
        <taxon>Bacilli</taxon>
        <taxon>Bacillales</taxon>
        <taxon>Bacillaceae</taxon>
        <taxon>Cytobacillus</taxon>
    </lineage>
</organism>
<protein>
    <submittedName>
        <fullName evidence="1">Multiple sugar transport system substrate-binding protein</fullName>
    </submittedName>
</protein>
<dbReference type="Gene3D" id="3.40.190.10">
    <property type="entry name" value="Periplasmic binding protein-like II"/>
    <property type="match status" value="2"/>
</dbReference>
<keyword evidence="1" id="KW-0762">Sugar transport</keyword>
<evidence type="ECO:0000313" key="1">
    <source>
        <dbReference type="EMBL" id="MDQ0272358.1"/>
    </source>
</evidence>
<accession>A0ABU0APP9</accession>
<dbReference type="PANTHER" id="PTHR43649:SF12">
    <property type="entry name" value="DIACETYLCHITOBIOSE BINDING PROTEIN DASA"/>
    <property type="match status" value="1"/>
</dbReference>
<dbReference type="InterPro" id="IPR006059">
    <property type="entry name" value="SBP"/>
</dbReference>
<evidence type="ECO:0000313" key="2">
    <source>
        <dbReference type="Proteomes" id="UP001238088"/>
    </source>
</evidence>
<dbReference type="RefSeq" id="WP_307477660.1">
    <property type="nucleotide sequence ID" value="NZ_JAUSUB010000022.1"/>
</dbReference>
<keyword evidence="1" id="KW-0813">Transport</keyword>
<sequence>MTKKTLSLVSREFVGFEKSFQLQADHFAAIHPEMQVNRTFWEIHTLYDRMVTEQKVFSADHDLFLCVTDWLPELIKMKGLVPLNTYLENDPPEDWPNGWASSMKQLQTDQDGTIYGIAYHDGPEMFLYREDLFNDPNEQEAFAGKYGYPLQVPSTWSQFLDVAKFFTRPDQDLYGCVLAGYPDGHNNVYDFLIHLWSRGGELVDQNWNPSFNSTIGKEALQYLVNLYTTENVLPPHAREMDSVATGHYFAKGHAAMMWNWCGFAAMAEIPELSNIVGKTKTTVIPRGDNPEARHMSLNIYWVLTIPEGSKNKDAAYQFIKETASKSMDKITSQCGGNGTRLSTWRDPEIIESFPYYSMIEEVHKNVNSPLPIPEYPAINELLSTMVDDAINGRESIDRALVKAEQAIREILQKSGYIRPASVGGEE</sequence>
<comment type="caution">
    <text evidence="1">The sequence shown here is derived from an EMBL/GenBank/DDBJ whole genome shotgun (WGS) entry which is preliminary data.</text>
</comment>